<sequence length="227" mass="24695">MLHTKRLAGEYAVDFIKEGMTIGLGTGSTVYWTIQKLGELVREGLAIHGVPTSKQTEQLAKELQIPLVSLSEVDELDLTIDGADEISDDLQLTKGGGGALLREKLVATASKQLIIVADESKLVSRLGEFPLPVEVVPFAAEHTAQRICKLLGCTTTLRLQNNKPYITDNGNFIVDCVFPEFIANPIETHQFLKTLTGVVETGLFINMAHIVVIGKSNGVKKLISKNK</sequence>
<gene>
    <name evidence="2 3" type="primary">rpiA</name>
    <name evidence="3" type="ORF">BACCIP111899_04084</name>
</gene>
<dbReference type="GO" id="GO:0004751">
    <property type="term" value="F:ribose-5-phosphate isomerase activity"/>
    <property type="evidence" value="ECO:0007669"/>
    <property type="project" value="UniProtKB-EC"/>
</dbReference>
<dbReference type="CDD" id="cd01398">
    <property type="entry name" value="RPI_A"/>
    <property type="match status" value="1"/>
</dbReference>
<dbReference type="InterPro" id="IPR037171">
    <property type="entry name" value="NagB/RpiA_transferase-like"/>
</dbReference>
<proteinExistence type="inferred from homology"/>
<dbReference type="Gene3D" id="3.40.50.1360">
    <property type="match status" value="1"/>
</dbReference>
<protein>
    <recommendedName>
        <fullName evidence="2">Ribose-5-phosphate isomerase A</fullName>
        <ecNumber evidence="2">5.3.1.6</ecNumber>
    </recommendedName>
    <alternativeName>
        <fullName evidence="2">Phosphoriboisomerase A</fullName>
        <shortName evidence="2">PRI</shortName>
    </alternativeName>
</protein>
<comment type="similarity">
    <text evidence="2">Belongs to the ribose 5-phosphate isomerase family.</text>
</comment>
<keyword evidence="1 2" id="KW-0413">Isomerase</keyword>
<name>A0ABM8YGH4_9BACI</name>
<comment type="catalytic activity">
    <reaction evidence="2">
        <text>aldehydo-D-ribose 5-phosphate = D-ribulose 5-phosphate</text>
        <dbReference type="Rhea" id="RHEA:14657"/>
        <dbReference type="ChEBI" id="CHEBI:58121"/>
        <dbReference type="ChEBI" id="CHEBI:58273"/>
        <dbReference type="EC" id="5.3.1.6"/>
    </reaction>
</comment>
<comment type="caution">
    <text evidence="3">The sequence shown here is derived from an EMBL/GenBank/DDBJ whole genome shotgun (WGS) entry which is preliminary data.</text>
</comment>
<feature type="binding site" evidence="2">
    <location>
        <begin position="81"/>
        <end position="84"/>
    </location>
    <ligand>
        <name>substrate</name>
    </ligand>
</feature>
<comment type="pathway">
    <text evidence="2">Carbohydrate degradation; pentose phosphate pathway; D-ribose 5-phosphate from D-ribulose 5-phosphate (non-oxidative stage): step 1/1.</text>
</comment>
<dbReference type="NCBIfam" id="TIGR00021">
    <property type="entry name" value="rpiA"/>
    <property type="match status" value="1"/>
</dbReference>
<dbReference type="Pfam" id="PF06026">
    <property type="entry name" value="Rib_5-P_isom_A"/>
    <property type="match status" value="1"/>
</dbReference>
<dbReference type="PANTHER" id="PTHR43748">
    <property type="entry name" value="RIBOSE-5-PHOSPHATE ISOMERASE 3, CHLOROPLASTIC-RELATED"/>
    <property type="match status" value="1"/>
</dbReference>
<feature type="active site" description="Proton acceptor" evidence="2">
    <location>
        <position position="103"/>
    </location>
</feature>
<evidence type="ECO:0000256" key="2">
    <source>
        <dbReference type="HAMAP-Rule" id="MF_00170"/>
    </source>
</evidence>
<dbReference type="PANTHER" id="PTHR43748:SF3">
    <property type="entry name" value="RIBOSE-5-PHOSPHATE ISOMERASE 3, CHLOROPLASTIC-RELATED"/>
    <property type="match status" value="1"/>
</dbReference>
<comment type="function">
    <text evidence="2">Catalyzes the reversible conversion of ribose-5-phosphate to ribulose 5-phosphate.</text>
</comment>
<comment type="subunit">
    <text evidence="2">Homodimer.</text>
</comment>
<dbReference type="InterPro" id="IPR050262">
    <property type="entry name" value="Ribose-5P_isomerase"/>
</dbReference>
<dbReference type="HAMAP" id="MF_00170">
    <property type="entry name" value="Rib_5P_isom_A"/>
    <property type="match status" value="1"/>
</dbReference>
<organism evidence="3 4">
    <name type="scientific">Bacillus rhizoplanae</name>
    <dbReference type="NCBI Taxonomy" id="2880966"/>
    <lineage>
        <taxon>Bacteria</taxon>
        <taxon>Bacillati</taxon>
        <taxon>Bacillota</taxon>
        <taxon>Bacilli</taxon>
        <taxon>Bacillales</taxon>
        <taxon>Bacillaceae</taxon>
        <taxon>Bacillus</taxon>
    </lineage>
</organism>
<dbReference type="EC" id="5.3.1.6" evidence="2"/>
<dbReference type="Gene3D" id="3.30.70.260">
    <property type="match status" value="1"/>
</dbReference>
<dbReference type="Proteomes" id="UP000789423">
    <property type="component" value="Unassembled WGS sequence"/>
</dbReference>
<dbReference type="EMBL" id="CAKJTI010000041">
    <property type="protein sequence ID" value="CAG9614851.1"/>
    <property type="molecule type" value="Genomic_DNA"/>
</dbReference>
<keyword evidence="4" id="KW-1185">Reference proteome</keyword>
<feature type="binding site" evidence="2">
    <location>
        <begin position="94"/>
        <end position="97"/>
    </location>
    <ligand>
        <name>substrate</name>
    </ligand>
</feature>
<dbReference type="SUPFAM" id="SSF100950">
    <property type="entry name" value="NagB/RpiA/CoA transferase-like"/>
    <property type="match status" value="1"/>
</dbReference>
<evidence type="ECO:0000313" key="3">
    <source>
        <dbReference type="EMBL" id="CAG9614851.1"/>
    </source>
</evidence>
<feature type="binding site" evidence="2">
    <location>
        <begin position="26"/>
        <end position="29"/>
    </location>
    <ligand>
        <name>substrate</name>
    </ligand>
</feature>
<evidence type="ECO:0000256" key="1">
    <source>
        <dbReference type="ARBA" id="ARBA00023235"/>
    </source>
</evidence>
<dbReference type="InterPro" id="IPR004788">
    <property type="entry name" value="Ribose5P_isomerase_type_A"/>
</dbReference>
<reference evidence="3 4" key="1">
    <citation type="submission" date="2021-10" db="EMBL/GenBank/DDBJ databases">
        <authorList>
            <person name="Criscuolo A."/>
        </authorList>
    </citation>
    <scope>NUCLEOTIDE SEQUENCE [LARGE SCALE GENOMIC DNA]</scope>
    <source>
        <strain evidence="4">CIP 111899</strain>
    </source>
</reference>
<dbReference type="SUPFAM" id="SSF75445">
    <property type="entry name" value="D-ribose-5-phosphate isomerase (RpiA), lid domain"/>
    <property type="match status" value="1"/>
</dbReference>
<evidence type="ECO:0000313" key="4">
    <source>
        <dbReference type="Proteomes" id="UP000789423"/>
    </source>
</evidence>
<dbReference type="InterPro" id="IPR020672">
    <property type="entry name" value="Ribose5P_isomerase_typA_subgr"/>
</dbReference>
<feature type="binding site" evidence="2">
    <location>
        <position position="121"/>
    </location>
    <ligand>
        <name>substrate</name>
    </ligand>
</feature>
<dbReference type="NCBIfam" id="NF001924">
    <property type="entry name" value="PRK00702.1"/>
    <property type="match status" value="1"/>
</dbReference>
<accession>A0ABM8YGH4</accession>